<dbReference type="EC" id="3.1.3.16" evidence="2"/>
<evidence type="ECO:0000313" key="11">
    <source>
        <dbReference type="Proteomes" id="UP000548423"/>
    </source>
</evidence>
<dbReference type="FunFam" id="3.60.40.10:FF:000002">
    <property type="entry name" value="Serine/threonine phosphatase stp"/>
    <property type="match status" value="1"/>
</dbReference>
<evidence type="ECO:0000256" key="4">
    <source>
        <dbReference type="ARBA" id="ARBA00022801"/>
    </source>
</evidence>
<keyword evidence="6" id="KW-0464">Manganese</keyword>
<organism evidence="10 11">
    <name type="scientific">Neobacillus niacini</name>
    <dbReference type="NCBI Taxonomy" id="86668"/>
    <lineage>
        <taxon>Bacteria</taxon>
        <taxon>Bacillati</taxon>
        <taxon>Bacillota</taxon>
        <taxon>Bacilli</taxon>
        <taxon>Bacillales</taxon>
        <taxon>Bacillaceae</taxon>
        <taxon>Neobacillus</taxon>
    </lineage>
</organism>
<evidence type="ECO:0000256" key="6">
    <source>
        <dbReference type="ARBA" id="ARBA00023211"/>
    </source>
</evidence>
<dbReference type="GO" id="GO:0004722">
    <property type="term" value="F:protein serine/threonine phosphatase activity"/>
    <property type="evidence" value="ECO:0007669"/>
    <property type="project" value="UniProtKB-EC"/>
</dbReference>
<dbReference type="GO" id="GO:0046872">
    <property type="term" value="F:metal ion binding"/>
    <property type="evidence" value="ECO:0007669"/>
    <property type="project" value="UniProtKB-KW"/>
</dbReference>
<reference evidence="11" key="1">
    <citation type="submission" date="2020-07" db="EMBL/GenBank/DDBJ databases">
        <authorList>
            <person name="Partida-Martinez L."/>
            <person name="Huntemann M."/>
            <person name="Clum A."/>
            <person name="Wang J."/>
            <person name="Palaniappan K."/>
            <person name="Ritter S."/>
            <person name="Chen I.-M."/>
            <person name="Stamatis D."/>
            <person name="Reddy T."/>
            <person name="O'Malley R."/>
            <person name="Daum C."/>
            <person name="Shapiro N."/>
            <person name="Ivanova N."/>
            <person name="Kyrpides N."/>
            <person name="Woyke T."/>
        </authorList>
    </citation>
    <scope>NUCLEOTIDE SEQUENCE [LARGE SCALE GENOMIC DNA]</scope>
    <source>
        <strain evidence="11">AT2.8</strain>
    </source>
</reference>
<evidence type="ECO:0000256" key="3">
    <source>
        <dbReference type="ARBA" id="ARBA00022723"/>
    </source>
</evidence>
<dbReference type="SUPFAM" id="SSF81606">
    <property type="entry name" value="PP2C-like"/>
    <property type="match status" value="1"/>
</dbReference>
<comment type="catalytic activity">
    <reaction evidence="8">
        <text>O-phospho-L-threonyl-[protein] + H2O = L-threonyl-[protein] + phosphate</text>
        <dbReference type="Rhea" id="RHEA:47004"/>
        <dbReference type="Rhea" id="RHEA-COMP:11060"/>
        <dbReference type="Rhea" id="RHEA-COMP:11605"/>
        <dbReference type="ChEBI" id="CHEBI:15377"/>
        <dbReference type="ChEBI" id="CHEBI:30013"/>
        <dbReference type="ChEBI" id="CHEBI:43474"/>
        <dbReference type="ChEBI" id="CHEBI:61977"/>
        <dbReference type="EC" id="3.1.3.16"/>
    </reaction>
</comment>
<name>A0A852TD78_9BACI</name>
<evidence type="ECO:0000256" key="1">
    <source>
        <dbReference type="ARBA" id="ARBA00001936"/>
    </source>
</evidence>
<comment type="catalytic activity">
    <reaction evidence="7">
        <text>O-phospho-L-seryl-[protein] + H2O = L-seryl-[protein] + phosphate</text>
        <dbReference type="Rhea" id="RHEA:20629"/>
        <dbReference type="Rhea" id="RHEA-COMP:9863"/>
        <dbReference type="Rhea" id="RHEA-COMP:11604"/>
        <dbReference type="ChEBI" id="CHEBI:15377"/>
        <dbReference type="ChEBI" id="CHEBI:29999"/>
        <dbReference type="ChEBI" id="CHEBI:43474"/>
        <dbReference type="ChEBI" id="CHEBI:83421"/>
        <dbReference type="EC" id="3.1.3.16"/>
    </reaction>
</comment>
<protein>
    <recommendedName>
        <fullName evidence="2">protein-serine/threonine phosphatase</fullName>
        <ecNumber evidence="2">3.1.3.16</ecNumber>
    </recommendedName>
</protein>
<gene>
    <name evidence="10" type="ORF">F4694_001997</name>
</gene>
<comment type="caution">
    <text evidence="10">The sequence shown here is derived from an EMBL/GenBank/DDBJ whole genome shotgun (WGS) entry which is preliminary data.</text>
</comment>
<keyword evidence="5" id="KW-0904">Protein phosphatase</keyword>
<dbReference type="NCBIfam" id="NF033484">
    <property type="entry name" value="Stp1_PP2C_phos"/>
    <property type="match status" value="1"/>
</dbReference>
<dbReference type="Gene3D" id="3.60.40.10">
    <property type="entry name" value="PPM-type phosphatase domain"/>
    <property type="match status" value="1"/>
</dbReference>
<dbReference type="PROSITE" id="PS51746">
    <property type="entry name" value="PPM_2"/>
    <property type="match status" value="1"/>
</dbReference>
<dbReference type="InterPro" id="IPR036457">
    <property type="entry name" value="PPM-type-like_dom_sf"/>
</dbReference>
<dbReference type="SMART" id="SM00332">
    <property type="entry name" value="PP2Cc"/>
    <property type="match status" value="1"/>
</dbReference>
<dbReference type="CDD" id="cd00143">
    <property type="entry name" value="PP2Cc"/>
    <property type="match status" value="1"/>
</dbReference>
<evidence type="ECO:0000313" key="10">
    <source>
        <dbReference type="EMBL" id="NYE05244.1"/>
    </source>
</evidence>
<evidence type="ECO:0000256" key="7">
    <source>
        <dbReference type="ARBA" id="ARBA00047761"/>
    </source>
</evidence>
<reference evidence="11" key="2">
    <citation type="submission" date="2020-08" db="EMBL/GenBank/DDBJ databases">
        <title>The Agave Microbiome: Exploring the role of microbial communities in plant adaptations to desert environments.</title>
        <authorList>
            <person name="Partida-Martinez L.P."/>
        </authorList>
    </citation>
    <scope>NUCLEOTIDE SEQUENCE [LARGE SCALE GENOMIC DNA]</scope>
    <source>
        <strain evidence="11">AT2.8</strain>
    </source>
</reference>
<keyword evidence="3" id="KW-0479">Metal-binding</keyword>
<keyword evidence="4 10" id="KW-0378">Hydrolase</keyword>
<feature type="domain" description="PPM-type phosphatase" evidence="9">
    <location>
        <begin position="19"/>
        <end position="259"/>
    </location>
</feature>
<dbReference type="PANTHER" id="PTHR47992">
    <property type="entry name" value="PROTEIN PHOSPHATASE"/>
    <property type="match status" value="1"/>
</dbReference>
<comment type="cofactor">
    <cofactor evidence="1">
        <name>Mn(2+)</name>
        <dbReference type="ChEBI" id="CHEBI:29035"/>
    </cofactor>
</comment>
<evidence type="ECO:0000256" key="8">
    <source>
        <dbReference type="ARBA" id="ARBA00048336"/>
    </source>
</evidence>
<dbReference type="InterPro" id="IPR015655">
    <property type="entry name" value="PP2C"/>
</dbReference>
<evidence type="ECO:0000256" key="2">
    <source>
        <dbReference type="ARBA" id="ARBA00013081"/>
    </source>
</evidence>
<accession>A0A852TD78</accession>
<dbReference type="AlphaFoldDB" id="A0A852TD78"/>
<dbReference type="Pfam" id="PF13672">
    <property type="entry name" value="PP2C_2"/>
    <property type="match status" value="1"/>
</dbReference>
<dbReference type="SMART" id="SM00331">
    <property type="entry name" value="PP2C_SIG"/>
    <property type="match status" value="1"/>
</dbReference>
<dbReference type="EMBL" id="JACCBX010000004">
    <property type="protein sequence ID" value="NYE05244.1"/>
    <property type="molecule type" value="Genomic_DNA"/>
</dbReference>
<dbReference type="Proteomes" id="UP000548423">
    <property type="component" value="Unassembled WGS sequence"/>
</dbReference>
<dbReference type="InterPro" id="IPR001932">
    <property type="entry name" value="PPM-type_phosphatase-like_dom"/>
</dbReference>
<evidence type="ECO:0000256" key="5">
    <source>
        <dbReference type="ARBA" id="ARBA00022912"/>
    </source>
</evidence>
<proteinExistence type="predicted"/>
<evidence type="ECO:0000259" key="9">
    <source>
        <dbReference type="PROSITE" id="PS51746"/>
    </source>
</evidence>
<sequence>MWTTSCKGAKRRDEVTALKAVYKTDVGRIRKNNEDSVGIFLNQDGQRLAIVADGMGGHRAGDVASTMTLTTLKEMWEESEGIQTAEQAEVWLKTKIIQVNRVLFDHANSHDECDGMGTTIEAVITTHLFATVAHVGDSRCYILNESGFQQLTEDHTLVNELVRTGQISKEDAEHHPRKNVIMRALGTELNVSIDIKTITFEEGDILLLCSDGLSNKVSEAELAEILKNEDDLEKKSNLLISIANERGGEDNISLAIVEFSDTGEGDL</sequence>